<feature type="transmembrane region" description="Helical" evidence="1">
    <location>
        <begin position="106"/>
        <end position="127"/>
    </location>
</feature>
<keyword evidence="1" id="KW-0472">Membrane</keyword>
<evidence type="ECO:0000313" key="2">
    <source>
        <dbReference type="EMBL" id="CVL00050.1"/>
    </source>
</evidence>
<proteinExistence type="predicted"/>
<keyword evidence="3" id="KW-1185">Reference proteome</keyword>
<keyword evidence="1" id="KW-0812">Transmembrane</keyword>
<reference evidence="3" key="1">
    <citation type="journal article" date="2016" name="Genome Biol. Evol.">
        <title>Comparative 'omics' of the Fusarium fujikuroi species complex highlights differences in genetic potential and metabolite synthesis.</title>
        <authorList>
            <person name="Niehaus E.-M."/>
            <person name="Muensterkoetter M."/>
            <person name="Proctor R.H."/>
            <person name="Brown D.W."/>
            <person name="Sharon A."/>
            <person name="Idan Y."/>
            <person name="Oren-Young L."/>
            <person name="Sieber C.M."/>
            <person name="Novak O."/>
            <person name="Pencik A."/>
            <person name="Tarkowska D."/>
            <person name="Hromadova K."/>
            <person name="Freeman S."/>
            <person name="Maymon M."/>
            <person name="Elazar M."/>
            <person name="Youssef S.A."/>
            <person name="El-Shabrawy E.S.M."/>
            <person name="Shalaby A.B.A."/>
            <person name="Houterman P."/>
            <person name="Brock N.L."/>
            <person name="Burkhardt I."/>
            <person name="Tsavkelova E.A."/>
            <person name="Dickschat J.S."/>
            <person name="Galuszka P."/>
            <person name="Gueldener U."/>
            <person name="Tudzynski B."/>
        </authorList>
    </citation>
    <scope>NUCLEOTIDE SEQUENCE [LARGE SCALE GENOMIC DNA]</scope>
    <source>
        <strain evidence="3">MRC7560</strain>
    </source>
</reference>
<dbReference type="RefSeq" id="XP_041686178.1">
    <property type="nucleotide sequence ID" value="XM_041820283.1"/>
</dbReference>
<evidence type="ECO:0000313" key="3">
    <source>
        <dbReference type="Proteomes" id="UP000184255"/>
    </source>
</evidence>
<keyword evidence="1" id="KW-1133">Transmembrane helix</keyword>
<name>A0A1L7TN27_FUSMA</name>
<dbReference type="GeneID" id="65081960"/>
<dbReference type="Proteomes" id="UP000184255">
    <property type="component" value="Unassembled WGS sequence"/>
</dbReference>
<dbReference type="AlphaFoldDB" id="A0A1L7TN27"/>
<evidence type="ECO:0000256" key="1">
    <source>
        <dbReference type="SAM" id="Phobius"/>
    </source>
</evidence>
<protein>
    <submittedName>
        <fullName evidence="2">Uncharacterized protein</fullName>
    </submittedName>
</protein>
<organism evidence="2 3">
    <name type="scientific">Fusarium mangiferae</name>
    <name type="common">Mango malformation disease fungus</name>
    <dbReference type="NCBI Taxonomy" id="192010"/>
    <lineage>
        <taxon>Eukaryota</taxon>
        <taxon>Fungi</taxon>
        <taxon>Dikarya</taxon>
        <taxon>Ascomycota</taxon>
        <taxon>Pezizomycotina</taxon>
        <taxon>Sordariomycetes</taxon>
        <taxon>Hypocreomycetidae</taxon>
        <taxon>Hypocreales</taxon>
        <taxon>Nectriaceae</taxon>
        <taxon>Fusarium</taxon>
        <taxon>Fusarium fujikuroi species complex</taxon>
    </lineage>
</organism>
<sequence length="201" mass="22570">MSTAAPTFEGLAKSTSYKSPATADLRPAYKHNISEQGRTIEDDHPAEEEPLECLVYYLLSHSIFRLARKPLISYLRDQATIKPIRQSPSLEIITDLPSMLFGSLPLLISIWALTSYCWIPFCGLMIWERTGSDVVYKCLLWILKGFGIVMNFMGRTYEAITTIKASTVISNGARRGLQWVDGQMEDDGPLGSLLYPHYEAS</sequence>
<dbReference type="VEuPathDB" id="FungiDB:FMAN_02689"/>
<accession>A0A1L7TN27</accession>
<comment type="caution">
    <text evidence="2">The sequence shown here is derived from an EMBL/GenBank/DDBJ whole genome shotgun (WGS) entry which is preliminary data.</text>
</comment>
<gene>
    <name evidence="2" type="ORF">FMAN_02689</name>
</gene>
<dbReference type="EMBL" id="FCQH01000010">
    <property type="protein sequence ID" value="CVL00050.1"/>
    <property type="molecule type" value="Genomic_DNA"/>
</dbReference>